<dbReference type="AlphaFoldDB" id="A0AAW2H8P9"/>
<keyword evidence="4 10" id="KW-0812">Transmembrane</keyword>
<comment type="subcellular location">
    <subcellularLocation>
        <location evidence="1">Endomembrane system</location>
        <topology evidence="1">Multi-pass membrane protein</topology>
    </subcellularLocation>
</comment>
<keyword evidence="7" id="KW-0811">Translocation</keyword>
<feature type="transmembrane region" description="Helical" evidence="10">
    <location>
        <begin position="254"/>
        <end position="271"/>
    </location>
</feature>
<accession>A0AAW2H8P9</accession>
<feature type="transmembrane region" description="Helical" evidence="10">
    <location>
        <begin position="155"/>
        <end position="177"/>
    </location>
</feature>
<evidence type="ECO:0000256" key="9">
    <source>
        <dbReference type="RuleBase" id="RU004349"/>
    </source>
</evidence>
<dbReference type="PROSITE" id="PS00755">
    <property type="entry name" value="SECY_1"/>
    <property type="match status" value="1"/>
</dbReference>
<feature type="transmembrane region" description="Helical" evidence="10">
    <location>
        <begin position="425"/>
        <end position="443"/>
    </location>
</feature>
<dbReference type="GO" id="GO:0016020">
    <property type="term" value="C:membrane"/>
    <property type="evidence" value="ECO:0007669"/>
    <property type="project" value="InterPro"/>
</dbReference>
<evidence type="ECO:0000259" key="11">
    <source>
        <dbReference type="Pfam" id="PF10559"/>
    </source>
</evidence>
<evidence type="ECO:0000256" key="8">
    <source>
        <dbReference type="ARBA" id="ARBA00023136"/>
    </source>
</evidence>
<comment type="caution">
    <text evidence="12">The sequence shown here is derived from an EMBL/GenBank/DDBJ whole genome shotgun (WGS) entry which is preliminary data.</text>
</comment>
<evidence type="ECO:0000256" key="2">
    <source>
        <dbReference type="ARBA" id="ARBA00005751"/>
    </source>
</evidence>
<dbReference type="PANTHER" id="PTHR10906">
    <property type="entry name" value="SECY/SEC61-ALPHA FAMILY MEMBER"/>
    <property type="match status" value="1"/>
</dbReference>
<dbReference type="GO" id="GO:0012505">
    <property type="term" value="C:endomembrane system"/>
    <property type="evidence" value="ECO:0007669"/>
    <property type="project" value="UniProtKB-SubCell"/>
</dbReference>
<dbReference type="PIRSF" id="PIRSF004557">
    <property type="entry name" value="SecY"/>
    <property type="match status" value="1"/>
</dbReference>
<dbReference type="Pfam" id="PF00344">
    <property type="entry name" value="SecY"/>
    <property type="match status" value="1"/>
</dbReference>
<evidence type="ECO:0000256" key="6">
    <source>
        <dbReference type="ARBA" id="ARBA00022989"/>
    </source>
</evidence>
<name>A0AAW2H8P9_9NEOP</name>
<dbReference type="InterPro" id="IPR002208">
    <property type="entry name" value="SecY/SEC61-alpha"/>
</dbReference>
<proteinExistence type="inferred from homology"/>
<dbReference type="InterPro" id="IPR019561">
    <property type="entry name" value="Translocon_Sec61/SecY_plug_dom"/>
</dbReference>
<evidence type="ECO:0000313" key="12">
    <source>
        <dbReference type="EMBL" id="KAL0266146.1"/>
    </source>
</evidence>
<evidence type="ECO:0000256" key="1">
    <source>
        <dbReference type="ARBA" id="ARBA00004127"/>
    </source>
</evidence>
<evidence type="ECO:0000256" key="7">
    <source>
        <dbReference type="ARBA" id="ARBA00023010"/>
    </source>
</evidence>
<evidence type="ECO:0000256" key="5">
    <source>
        <dbReference type="ARBA" id="ARBA00022927"/>
    </source>
</evidence>
<feature type="transmembrane region" description="Helical" evidence="10">
    <location>
        <begin position="130"/>
        <end position="149"/>
    </location>
</feature>
<feature type="domain" description="Translocon Sec61/SecY plug" evidence="11">
    <location>
        <begin position="51"/>
        <end position="85"/>
    </location>
</feature>
<dbReference type="InterPro" id="IPR030659">
    <property type="entry name" value="SecY_CS"/>
</dbReference>
<dbReference type="SUPFAM" id="SSF103491">
    <property type="entry name" value="Preprotein translocase SecY subunit"/>
    <property type="match status" value="1"/>
</dbReference>
<comment type="similarity">
    <text evidence="2 9">Belongs to the SecY/SEC61-alpha family.</text>
</comment>
<gene>
    <name evidence="12" type="ORF">PYX00_011862</name>
</gene>
<organism evidence="12">
    <name type="scientific">Menopon gallinae</name>
    <name type="common">poultry shaft louse</name>
    <dbReference type="NCBI Taxonomy" id="328185"/>
    <lineage>
        <taxon>Eukaryota</taxon>
        <taxon>Metazoa</taxon>
        <taxon>Ecdysozoa</taxon>
        <taxon>Arthropoda</taxon>
        <taxon>Hexapoda</taxon>
        <taxon>Insecta</taxon>
        <taxon>Pterygota</taxon>
        <taxon>Neoptera</taxon>
        <taxon>Paraneoptera</taxon>
        <taxon>Psocodea</taxon>
        <taxon>Troctomorpha</taxon>
        <taxon>Phthiraptera</taxon>
        <taxon>Amblycera</taxon>
        <taxon>Menoponidae</taxon>
        <taxon>Menopon</taxon>
    </lineage>
</organism>
<keyword evidence="6 10" id="KW-1133">Transmembrane helix</keyword>
<evidence type="ECO:0000256" key="10">
    <source>
        <dbReference type="SAM" id="Phobius"/>
    </source>
</evidence>
<sequence>MDCKCNSNNANAIDQLLRLAKPFVPFLPEVTAPGRAISFQERFVWTSVALLIYLVSSQVPLFGIMSSSASDPLYWIRMMMASNKGTLMDLGVSPVVTSSTIMQMLTSSSIIKVDFSVKEDKILYNASQKIIAMIMIIGQAVVQVVSGFYGDPKSMGVSVCVALVLQLIFSGVIIIMLDELLSKGYGLGSGVNLFIAANVCENILWKAFSPKVFNTARGVEFEGSVIALLHLVITRKNKFRALQEAFFRKNLPNCSSLLFTFAIFSAVIYLQGLRMEIPTESTRVKGQTGRYSIKLLYSSTMPIVVQSYIISHTSTISRLLYSRFPNFFLVRILGVWKQGKTGRVTPVSGLCYFIYPPESFKDFFKNPLAFSTYCAITLLSSAFLSRAWIDISENNQFDVARQLKNSKMTIRGVREQNVPNYLAKYIPSAAFIGGFFTGLICLLSNFFDTVGSGTNIFLAVSIVWQYFEAFTKESLRGSGMYFVE</sequence>
<feature type="transmembrane region" description="Helical" evidence="10">
    <location>
        <begin position="368"/>
        <end position="389"/>
    </location>
</feature>
<evidence type="ECO:0000256" key="3">
    <source>
        <dbReference type="ARBA" id="ARBA00022448"/>
    </source>
</evidence>
<dbReference type="Gene3D" id="1.10.3370.10">
    <property type="entry name" value="SecY subunit domain"/>
    <property type="match status" value="1"/>
</dbReference>
<dbReference type="NCBIfam" id="TIGR00967">
    <property type="entry name" value="3a0501s007"/>
    <property type="match status" value="1"/>
</dbReference>
<protein>
    <recommendedName>
        <fullName evidence="11">Translocon Sec61/SecY plug domain-containing protein</fullName>
    </recommendedName>
</protein>
<dbReference type="Pfam" id="PF10559">
    <property type="entry name" value="Plug_translocon"/>
    <property type="match status" value="1"/>
</dbReference>
<keyword evidence="5" id="KW-0653">Protein transport</keyword>
<keyword evidence="3" id="KW-0813">Transport</keyword>
<evidence type="ECO:0000256" key="4">
    <source>
        <dbReference type="ARBA" id="ARBA00022692"/>
    </source>
</evidence>
<reference evidence="12" key="1">
    <citation type="journal article" date="2024" name="Gigascience">
        <title>Chromosome-level genome of the poultry shaft louse Menopon gallinae provides insight into the host-switching and adaptive evolution of parasitic lice.</title>
        <authorList>
            <person name="Xu Y."/>
            <person name="Ma L."/>
            <person name="Liu S."/>
            <person name="Liang Y."/>
            <person name="Liu Q."/>
            <person name="He Z."/>
            <person name="Tian L."/>
            <person name="Duan Y."/>
            <person name="Cai W."/>
            <person name="Li H."/>
            <person name="Song F."/>
        </authorList>
    </citation>
    <scope>NUCLEOTIDE SEQUENCE</scope>
    <source>
        <strain evidence="12">Cailab_2023a</strain>
    </source>
</reference>
<keyword evidence="8 10" id="KW-0472">Membrane</keyword>
<dbReference type="InterPro" id="IPR023201">
    <property type="entry name" value="SecY_dom_sf"/>
</dbReference>
<dbReference type="GO" id="GO:0015031">
    <property type="term" value="P:protein transport"/>
    <property type="evidence" value="ECO:0007669"/>
    <property type="project" value="UniProtKB-KW"/>
</dbReference>
<dbReference type="EMBL" id="JARGDH010000006">
    <property type="protein sequence ID" value="KAL0266146.1"/>
    <property type="molecule type" value="Genomic_DNA"/>
</dbReference>
<feature type="transmembrane region" description="Helical" evidence="10">
    <location>
        <begin position="43"/>
        <end position="65"/>
    </location>
</feature>